<dbReference type="Proteomes" id="UP001459277">
    <property type="component" value="Unassembled WGS sequence"/>
</dbReference>
<dbReference type="Pfam" id="PF00646">
    <property type="entry name" value="F-box"/>
    <property type="match status" value="1"/>
</dbReference>
<dbReference type="Pfam" id="PF08268">
    <property type="entry name" value="FBA_3"/>
    <property type="match status" value="1"/>
</dbReference>
<feature type="domain" description="F-box" evidence="1">
    <location>
        <begin position="5"/>
        <end position="51"/>
    </location>
</feature>
<dbReference type="SMART" id="SM00256">
    <property type="entry name" value="FBOX"/>
    <property type="match status" value="1"/>
</dbReference>
<dbReference type="PANTHER" id="PTHR31672:SF13">
    <property type="entry name" value="F-BOX PROTEIN CPR30-LIKE"/>
    <property type="match status" value="1"/>
</dbReference>
<gene>
    <name evidence="2" type="ORF">SO802_011062</name>
</gene>
<evidence type="ECO:0000313" key="2">
    <source>
        <dbReference type="EMBL" id="KAL0009560.1"/>
    </source>
</evidence>
<dbReference type="InterPro" id="IPR017451">
    <property type="entry name" value="F-box-assoc_interact_dom"/>
</dbReference>
<sequence>MALPRLWLASLPDDIVKDILTWLPPKPLVRFRCVLRCWKSNIADPEFIERHLIINKAKSLSLSENNNAYLLCNTPPVPFLHWPRVGELCTVICNSDSSFTKIIRLKVPSHESTLRFYNGIFCFVGDMPAFSLRRKRQAIPVTPPVRNSAIYLGNPSIRKHKRLPTVLVNDRFENSSYGLAFLTSQNNDLKLLVFGRFNREQLRAQVYTLRTNSWSWVELPVEPLDEFVGPISRISPSPLALHFIATTSQVYEFILCFDVDNEQFWEIKLPHNYSNGLSLKFKQLVVFKGSLALIAFGQDEAELVEVCRIWVMSEYGLADSWTPTLSVPLSGVADFLGCTGSGELVIMKSGNQVFSFDPENQNENDLGIQNLTPLEILPPLKPRFYTANLIESLVLLDE</sequence>
<dbReference type="InterPro" id="IPR050796">
    <property type="entry name" value="SCF_F-box_component"/>
</dbReference>
<accession>A0AAW2DJR4</accession>
<dbReference type="PANTHER" id="PTHR31672">
    <property type="entry name" value="BNACNNG10540D PROTEIN"/>
    <property type="match status" value="1"/>
</dbReference>
<keyword evidence="3" id="KW-1185">Reference proteome</keyword>
<dbReference type="SUPFAM" id="SSF81383">
    <property type="entry name" value="F-box domain"/>
    <property type="match status" value="1"/>
</dbReference>
<proteinExistence type="predicted"/>
<dbReference type="InterPro" id="IPR001810">
    <property type="entry name" value="F-box_dom"/>
</dbReference>
<evidence type="ECO:0000259" key="1">
    <source>
        <dbReference type="PROSITE" id="PS50181"/>
    </source>
</evidence>
<dbReference type="EMBL" id="JAZDWU010000003">
    <property type="protein sequence ID" value="KAL0009560.1"/>
    <property type="molecule type" value="Genomic_DNA"/>
</dbReference>
<organism evidence="2 3">
    <name type="scientific">Lithocarpus litseifolius</name>
    <dbReference type="NCBI Taxonomy" id="425828"/>
    <lineage>
        <taxon>Eukaryota</taxon>
        <taxon>Viridiplantae</taxon>
        <taxon>Streptophyta</taxon>
        <taxon>Embryophyta</taxon>
        <taxon>Tracheophyta</taxon>
        <taxon>Spermatophyta</taxon>
        <taxon>Magnoliopsida</taxon>
        <taxon>eudicotyledons</taxon>
        <taxon>Gunneridae</taxon>
        <taxon>Pentapetalae</taxon>
        <taxon>rosids</taxon>
        <taxon>fabids</taxon>
        <taxon>Fagales</taxon>
        <taxon>Fagaceae</taxon>
        <taxon>Lithocarpus</taxon>
    </lineage>
</organism>
<dbReference type="InterPro" id="IPR011043">
    <property type="entry name" value="Gal_Oxase/kelch_b-propeller"/>
</dbReference>
<name>A0AAW2DJR4_9ROSI</name>
<evidence type="ECO:0000313" key="3">
    <source>
        <dbReference type="Proteomes" id="UP001459277"/>
    </source>
</evidence>
<dbReference type="CDD" id="cd22157">
    <property type="entry name" value="F-box_AtFBW1-like"/>
    <property type="match status" value="1"/>
</dbReference>
<dbReference type="AlphaFoldDB" id="A0AAW2DJR4"/>
<comment type="caution">
    <text evidence="2">The sequence shown here is derived from an EMBL/GenBank/DDBJ whole genome shotgun (WGS) entry which is preliminary data.</text>
</comment>
<protein>
    <recommendedName>
        <fullName evidence="1">F-box domain-containing protein</fullName>
    </recommendedName>
</protein>
<reference evidence="2 3" key="1">
    <citation type="submission" date="2024-01" db="EMBL/GenBank/DDBJ databases">
        <title>A telomere-to-telomere, gap-free genome of sweet tea (Lithocarpus litseifolius).</title>
        <authorList>
            <person name="Zhou J."/>
        </authorList>
    </citation>
    <scope>NUCLEOTIDE SEQUENCE [LARGE SCALE GENOMIC DNA]</scope>
    <source>
        <strain evidence="2">Zhou-2022a</strain>
        <tissue evidence="2">Leaf</tissue>
    </source>
</reference>
<dbReference type="InterPro" id="IPR036047">
    <property type="entry name" value="F-box-like_dom_sf"/>
</dbReference>
<dbReference type="InterPro" id="IPR013187">
    <property type="entry name" value="F-box-assoc_dom_typ3"/>
</dbReference>
<dbReference type="NCBIfam" id="TIGR01640">
    <property type="entry name" value="F_box_assoc_1"/>
    <property type="match status" value="1"/>
</dbReference>
<dbReference type="SUPFAM" id="SSF50965">
    <property type="entry name" value="Galactose oxidase, central domain"/>
    <property type="match status" value="1"/>
</dbReference>
<dbReference type="PROSITE" id="PS50181">
    <property type="entry name" value="FBOX"/>
    <property type="match status" value="1"/>
</dbReference>